<evidence type="ECO:0000256" key="1">
    <source>
        <dbReference type="SAM" id="MobiDB-lite"/>
    </source>
</evidence>
<dbReference type="Proteomes" id="UP000198211">
    <property type="component" value="Unassembled WGS sequence"/>
</dbReference>
<comment type="caution">
    <text evidence="2">The sequence shown here is derived from an EMBL/GenBank/DDBJ whole genome shotgun (WGS) entry which is preliminary data.</text>
</comment>
<protein>
    <submittedName>
        <fullName evidence="2">Uncharacterized protein</fullName>
    </submittedName>
</protein>
<dbReference type="AlphaFoldDB" id="A0A225VI49"/>
<feature type="region of interest" description="Disordered" evidence="1">
    <location>
        <begin position="199"/>
        <end position="228"/>
    </location>
</feature>
<organism evidence="2 3">
    <name type="scientific">Phytophthora megakarya</name>
    <dbReference type="NCBI Taxonomy" id="4795"/>
    <lineage>
        <taxon>Eukaryota</taxon>
        <taxon>Sar</taxon>
        <taxon>Stramenopiles</taxon>
        <taxon>Oomycota</taxon>
        <taxon>Peronosporomycetes</taxon>
        <taxon>Peronosporales</taxon>
        <taxon>Peronosporaceae</taxon>
        <taxon>Phytophthora</taxon>
    </lineage>
</organism>
<dbReference type="OrthoDB" id="126851at2759"/>
<accession>A0A225VI49</accession>
<name>A0A225VI49_9STRA</name>
<reference evidence="3" key="1">
    <citation type="submission" date="2017-03" db="EMBL/GenBank/DDBJ databases">
        <title>Phytopthora megakarya and P. palmivora, two closely related causual agents of cacao black pod achieved similar genome size and gene model numbers by different mechanisms.</title>
        <authorList>
            <person name="Ali S."/>
            <person name="Shao J."/>
            <person name="Larry D.J."/>
            <person name="Kronmiller B."/>
            <person name="Shen D."/>
            <person name="Strem M.D."/>
            <person name="Melnick R.L."/>
            <person name="Guiltinan M.J."/>
            <person name="Tyler B.M."/>
            <person name="Meinhardt L.W."/>
            <person name="Bailey B.A."/>
        </authorList>
    </citation>
    <scope>NUCLEOTIDE SEQUENCE [LARGE SCALE GENOMIC DNA]</scope>
    <source>
        <strain evidence="3">zdho120</strain>
    </source>
</reference>
<dbReference type="EMBL" id="NBNE01004650">
    <property type="protein sequence ID" value="OWZ05015.1"/>
    <property type="molecule type" value="Genomic_DNA"/>
</dbReference>
<keyword evidence="3" id="KW-1185">Reference proteome</keyword>
<sequence>MLKICEVEMVMGSALLQNRAAASREWALTSESSVDCAFPTWDELKKTLSVVFLSPNHIYHVHSRFLSCLLRTLIAGMFADPFPEAVTTTVFMDGLRTIVARTEVFRSWLASFEVAVAVALNAEYNFKSAHASWIAPSASTPEGPEPMDHSYAEEQVTALRAEPCYEFPESVLLFAVATPTVARTIPGRDVRWAKRKRRFPVGAGPPAGEDLSSAGPHGGRGQQGLAPKRAVLPNTDRERMPGLLVVEATTKDFENTWNVLIVSGPSGNYVRCTTVERSQALQAHSRDTVTVRLVTSVRVTEAKVPLDLGVKFHHFDSTERCLVLALDPRYDLILGMAWSKTLGATHFSPGGDLASHETTSGCTEWAALLDVGVAEIGTDVVEDLRPVFVPLGTVGHLLGVA</sequence>
<evidence type="ECO:0000313" key="2">
    <source>
        <dbReference type="EMBL" id="OWZ05015.1"/>
    </source>
</evidence>
<evidence type="ECO:0000313" key="3">
    <source>
        <dbReference type="Proteomes" id="UP000198211"/>
    </source>
</evidence>
<proteinExistence type="predicted"/>
<gene>
    <name evidence="2" type="ORF">PHMEG_00022974</name>
</gene>